<dbReference type="EMBL" id="AKIJ01000002">
    <property type="protein sequence ID" value="KFG26695.1"/>
    <property type="molecule type" value="Genomic_DNA"/>
</dbReference>
<evidence type="ECO:0000256" key="1">
    <source>
        <dbReference type="ARBA" id="ARBA00008060"/>
    </source>
</evidence>
<dbReference type="AlphaFoldDB" id="H8Z9H4"/>
<evidence type="ECO:0000313" key="6">
    <source>
        <dbReference type="Proteomes" id="UP000054524"/>
    </source>
</evidence>
<evidence type="ECO:0000313" key="5">
    <source>
        <dbReference type="EMBL" id="KFG26695.1"/>
    </source>
</evidence>
<sequence>MREILQASETNPETKKQIESLLELFNMKLSSNTNTNYAMLLFINNLYYKTVGNIKDIQKQSDENIHRLYKYNKLKDTAQEILGKLAELKGVTNKKIAQEYDAPE</sequence>
<evidence type="ECO:0000313" key="4">
    <source>
        <dbReference type="EMBL" id="EHY66605.1"/>
    </source>
</evidence>
<reference evidence="5 6" key="3">
    <citation type="journal article" date="2014" name="Genome Announc.">
        <title>Genome Sequence of the Microsporidian Species Nematocida sp1 Strain ERTm6 (ATCC PRA-372).</title>
        <authorList>
            <person name="Bakowski M.A."/>
            <person name="Priest M."/>
            <person name="Young S."/>
            <person name="Cuomo C.A."/>
            <person name="Troemel E.R."/>
        </authorList>
    </citation>
    <scope>NUCLEOTIDE SEQUENCE [LARGE SCALE GENOMIC DNA]</scope>
    <source>
        <strain evidence="5 6">ERTm6</strain>
    </source>
</reference>
<accession>A0A086J3H7</accession>
<dbReference type="GO" id="GO:0006281">
    <property type="term" value="P:DNA repair"/>
    <property type="evidence" value="ECO:0007669"/>
    <property type="project" value="UniProtKB-KW"/>
</dbReference>
<dbReference type="EMBL" id="JH604633">
    <property type="protein sequence ID" value="EHY66605.1"/>
    <property type="molecule type" value="Genomic_DNA"/>
</dbReference>
<gene>
    <name evidence="4" type="ORF">NERG_00245</name>
    <name evidence="5" type="ORF">NESG_00848</name>
</gene>
<dbReference type="Proteomes" id="UP000054524">
    <property type="component" value="Unassembled WGS sequence"/>
</dbReference>
<dbReference type="HOGENOM" id="CLU_2250798_0_0_1"/>
<dbReference type="OrthoDB" id="255837at2759"/>
<keyword evidence="6" id="KW-1185">Reference proteome</keyword>
<dbReference type="InterPro" id="IPR010760">
    <property type="entry name" value="DNA-repair_Swi5"/>
</dbReference>
<keyword evidence="3" id="KW-0234">DNA repair</keyword>
<dbReference type="Proteomes" id="UP000005622">
    <property type="component" value="Unassembled WGS sequence"/>
</dbReference>
<comment type="similarity">
    <text evidence="1">Belongs to the SWI5/SAE3 family.</text>
</comment>
<organism evidence="4">
    <name type="scientific">Nematocida ausubeli (strain ATCC PRA-371 / ERTm2)</name>
    <name type="common">Nematode killer fungus</name>
    <dbReference type="NCBI Taxonomy" id="1913371"/>
    <lineage>
        <taxon>Eukaryota</taxon>
        <taxon>Fungi</taxon>
        <taxon>Fungi incertae sedis</taxon>
        <taxon>Microsporidia</taxon>
        <taxon>Nematocida</taxon>
    </lineage>
</organism>
<evidence type="ECO:0000256" key="2">
    <source>
        <dbReference type="ARBA" id="ARBA00022763"/>
    </source>
</evidence>
<protein>
    <submittedName>
        <fullName evidence="4">Uncharacterized protein</fullName>
    </submittedName>
</protein>
<keyword evidence="2" id="KW-0227">DNA damage</keyword>
<proteinExistence type="inferred from homology"/>
<name>H8Z9H4_NEMA1</name>
<evidence type="ECO:0000256" key="3">
    <source>
        <dbReference type="ARBA" id="ARBA00023204"/>
    </source>
</evidence>
<accession>H8Z9H4</accession>
<reference evidence="4" key="1">
    <citation type="submission" date="2011-03" db="EMBL/GenBank/DDBJ databases">
        <title>The Genome Sequence of Nematocida sp1 strain ERTm2.</title>
        <authorList>
            <consortium name="The Broad Institute Genome Sequencing Platform"/>
            <consortium name="The Broad Institute Genome Sequencing Center for Infectious Disease"/>
            <person name="Cuomo C."/>
            <person name="Troemel E."/>
            <person name="Young S.K."/>
            <person name="Zeng Q."/>
            <person name="Gargeya S."/>
            <person name="Fitzgerald M."/>
            <person name="Haas B."/>
            <person name="Abouelleil A."/>
            <person name="Alvarado L."/>
            <person name="Arachchi H.M."/>
            <person name="Berlin A."/>
            <person name="Brown A."/>
            <person name="Chapman S.B."/>
            <person name="Chen Z."/>
            <person name="Dunbar C."/>
            <person name="Freedman E."/>
            <person name="Gearin G."/>
            <person name="Gellesch M."/>
            <person name="Goldberg J."/>
            <person name="Griggs A."/>
            <person name="Gujja S."/>
            <person name="Heilman E.R."/>
            <person name="Heiman D."/>
            <person name="Howarth C."/>
            <person name="Larson L."/>
            <person name="Lui A."/>
            <person name="MacDonald P.J.P."/>
            <person name="Mehta T."/>
            <person name="Montmayeur A."/>
            <person name="Murphy C."/>
            <person name="Neiman D."/>
            <person name="Pearson M."/>
            <person name="Priest M."/>
            <person name="Roberts A."/>
            <person name="Saif S."/>
            <person name="Shea T."/>
            <person name="Shenoy N."/>
            <person name="Sisk P."/>
            <person name="Stolte C."/>
            <person name="Sykes S."/>
            <person name="White J."/>
            <person name="Yandava C."/>
            <person name="Wortman J."/>
            <person name="Nusbaum C."/>
            <person name="Birren B."/>
        </authorList>
    </citation>
    <scope>NUCLEOTIDE SEQUENCE</scope>
    <source>
        <strain evidence="4">ERTm2</strain>
    </source>
</reference>
<reference evidence="5" key="2">
    <citation type="submission" date="2012-10" db="EMBL/GenBank/DDBJ databases">
        <authorList>
            <consortium name="The Broad Institute Genome Sequencing Platform"/>
            <consortium name="The Broad Institute Genome Sequencing Center for Infectious Disease"/>
            <person name="Cuomo C."/>
            <person name="Troemel E."/>
            <person name="Walker B."/>
            <person name="Young S.K."/>
            <person name="Zeng Q."/>
            <person name="Gargeya S."/>
            <person name="Fitzgerald M."/>
            <person name="Haas B."/>
            <person name="Abouelleil A."/>
            <person name="Alvarado L."/>
            <person name="Arachchi H.M."/>
            <person name="Berlin A.M."/>
            <person name="Chapman S.B."/>
            <person name="Goldberg J."/>
            <person name="Griggs A."/>
            <person name="Gujja S."/>
            <person name="Hansen M."/>
            <person name="Howarth C."/>
            <person name="Imamovic A."/>
            <person name="Larimer J."/>
            <person name="McCowan C."/>
            <person name="Murphy C."/>
            <person name="Neiman D."/>
            <person name="Pearson M."/>
            <person name="Priest M."/>
            <person name="Roberts A."/>
            <person name="Saif S."/>
            <person name="Shea T."/>
            <person name="Sisk P."/>
            <person name="Sykes S."/>
            <person name="Wortman J."/>
            <person name="Nusbaum C."/>
            <person name="Birren B."/>
        </authorList>
    </citation>
    <scope>NUCLEOTIDE SEQUENCE</scope>
    <source>
        <strain evidence="5">ERTm6</strain>
    </source>
</reference>
<dbReference type="Gene3D" id="1.20.5.170">
    <property type="match status" value="1"/>
</dbReference>
<dbReference type="Pfam" id="PF07061">
    <property type="entry name" value="Swi5"/>
    <property type="match status" value="1"/>
</dbReference>